<reference evidence="2 3" key="1">
    <citation type="submission" date="2014-06" db="EMBL/GenBank/DDBJ databases">
        <title>Evolutionary Origins and Diversification of the Mycorrhizal Mutualists.</title>
        <authorList>
            <consortium name="DOE Joint Genome Institute"/>
            <consortium name="Mycorrhizal Genomics Consortium"/>
            <person name="Kohler A."/>
            <person name="Kuo A."/>
            <person name="Nagy L.G."/>
            <person name="Floudas D."/>
            <person name="Copeland A."/>
            <person name="Barry K.W."/>
            <person name="Cichocki N."/>
            <person name="Veneault-Fourrey C."/>
            <person name="LaButti K."/>
            <person name="Lindquist E.A."/>
            <person name="Lipzen A."/>
            <person name="Lundell T."/>
            <person name="Morin E."/>
            <person name="Murat C."/>
            <person name="Riley R."/>
            <person name="Ohm R."/>
            <person name="Sun H."/>
            <person name="Tunlid A."/>
            <person name="Henrissat B."/>
            <person name="Grigoriev I.V."/>
            <person name="Hibbett D.S."/>
            <person name="Martin F."/>
        </authorList>
    </citation>
    <scope>NUCLEOTIDE SEQUENCE [LARGE SCALE GENOMIC DNA]</scope>
    <source>
        <strain evidence="2 3">FD-325 SS-3</strain>
    </source>
</reference>
<evidence type="ECO:0000313" key="3">
    <source>
        <dbReference type="Proteomes" id="UP000053263"/>
    </source>
</evidence>
<feature type="region of interest" description="Disordered" evidence="1">
    <location>
        <begin position="304"/>
        <end position="324"/>
    </location>
</feature>
<feature type="compositionally biased region" description="Acidic residues" evidence="1">
    <location>
        <begin position="241"/>
        <end position="251"/>
    </location>
</feature>
<evidence type="ECO:0000313" key="2">
    <source>
        <dbReference type="EMBL" id="KII83160.1"/>
    </source>
</evidence>
<gene>
    <name evidence="2" type="ORF">PLICRDRAFT_33048</name>
</gene>
<evidence type="ECO:0000256" key="1">
    <source>
        <dbReference type="SAM" id="MobiDB-lite"/>
    </source>
</evidence>
<dbReference type="HOGENOM" id="CLU_858213_0_0_1"/>
<keyword evidence="3" id="KW-1185">Reference proteome</keyword>
<dbReference type="EMBL" id="KN832581">
    <property type="protein sequence ID" value="KII83160.1"/>
    <property type="molecule type" value="Genomic_DNA"/>
</dbReference>
<dbReference type="AlphaFoldDB" id="A0A0C9SVP3"/>
<sequence>MAANAIERAQSVVEKHDARSEILQEVAQPAEEKKESTMDLSIAQMLLASCKVKEQDRQYDNPEVDVPGCVPESDSALDDNIASGTQRKRSTQASTVNAVPKNKRITRIMRAHGVKRLEKFRRSMWMSADERTTGFFPPSAFLPDDTIQTILDVFALLKTVEDVRDLVHDNPLLDEKHVQLFNILSELRVDFARIRIETAEANKAKKLAKAATEAAGLGASESKSTGGVSDVLVVDGLDSEADASSADDGDGDVLVTEAGDDEDASQGSAGEHLEPRMPGQSLQAGASSEAPNLLALLDNAEVLQGTAPSEPLSTPLRRSTRLRK</sequence>
<feature type="region of interest" description="Disordered" evidence="1">
    <location>
        <begin position="241"/>
        <end position="290"/>
    </location>
</feature>
<name>A0A0C9SVP3_PLICR</name>
<feature type="compositionally biased region" description="Polar residues" evidence="1">
    <location>
        <begin position="280"/>
        <end position="290"/>
    </location>
</feature>
<protein>
    <submittedName>
        <fullName evidence="2">Uncharacterized protein</fullName>
    </submittedName>
</protein>
<accession>A0A0C9SVP3</accession>
<proteinExistence type="predicted"/>
<dbReference type="Proteomes" id="UP000053263">
    <property type="component" value="Unassembled WGS sequence"/>
</dbReference>
<dbReference type="OrthoDB" id="3010969at2759"/>
<feature type="region of interest" description="Disordered" evidence="1">
    <location>
        <begin position="61"/>
        <end position="93"/>
    </location>
</feature>
<organism evidence="2 3">
    <name type="scientific">Plicaturopsis crispa FD-325 SS-3</name>
    <dbReference type="NCBI Taxonomy" id="944288"/>
    <lineage>
        <taxon>Eukaryota</taxon>
        <taxon>Fungi</taxon>
        <taxon>Dikarya</taxon>
        <taxon>Basidiomycota</taxon>
        <taxon>Agaricomycotina</taxon>
        <taxon>Agaricomycetes</taxon>
        <taxon>Agaricomycetidae</taxon>
        <taxon>Amylocorticiales</taxon>
        <taxon>Amylocorticiaceae</taxon>
        <taxon>Plicatura</taxon>
        <taxon>Plicaturopsis crispa</taxon>
    </lineage>
</organism>